<dbReference type="VEuPathDB" id="FungiDB:G647_01565"/>
<dbReference type="eggNOG" id="ENOG502SF4J">
    <property type="taxonomic scope" value="Eukaryota"/>
</dbReference>
<keyword evidence="2" id="KW-0812">Transmembrane</keyword>
<sequence>MHISSLCTVATILIAAAIISPTSAFDSTLPPRLPGLSRREDNSCSAVDPKLPGGFTCPTGSNCISLDTSSSALCCPESSSCDNIQTISCDVASQNATSNPTAGIFTTRLGDKLPTCGTKCCPFGYNCVRDGAGNSVCTIIKSTSIVGKTDPSSGNPSSSSTSTSSATRTATSTASTTSPTTSSSAVSASAAQATPRCNKFPIGVFVAGLFPGMFVGAFLMLGWVICSGRHRKPSSRSSTGSSISYKPTISDPIPMAGGGGIRTDFLRKTTDRAKSMFSTQGNRNSEQYVNNWKMPTPPVPNNVPVAPTGVPVTPERRLPLDSDTESIKVYSPPSATMRPPNAAHIAPLRGMATQRLPFQSNNNNNNMGSPFQTPPNNTTSTNPNRMSATLRDERGVSVFSEASAENDGPTLTPARYDGGFNPTKRTEVSRPNTTFTEMLHEAGFPDPMNGTPAVPKIPEGYTGKSRF</sequence>
<keyword evidence="3" id="KW-0732">Signal</keyword>
<feature type="signal peptide" evidence="3">
    <location>
        <begin position="1"/>
        <end position="24"/>
    </location>
</feature>
<dbReference type="EMBL" id="LGRB01000015">
    <property type="protein sequence ID" value="OCT46855.1"/>
    <property type="molecule type" value="Genomic_DNA"/>
</dbReference>
<feature type="region of interest" description="Disordered" evidence="1">
    <location>
        <begin position="400"/>
        <end position="428"/>
    </location>
</feature>
<feature type="region of interest" description="Disordered" evidence="1">
    <location>
        <begin position="230"/>
        <end position="260"/>
    </location>
</feature>
<dbReference type="OrthoDB" id="5338512at2759"/>
<evidence type="ECO:0000256" key="2">
    <source>
        <dbReference type="SAM" id="Phobius"/>
    </source>
</evidence>
<reference evidence="5" key="1">
    <citation type="submission" date="2015-07" db="EMBL/GenBank/DDBJ databases">
        <authorList>
            <person name="Teixeira M.M."/>
            <person name="Souza R.C."/>
            <person name="Almeida L.G."/>
            <person name="Vicente V.A."/>
            <person name="de Hoog S."/>
            <person name="Bocca A.L."/>
            <person name="de Almeida S.R."/>
            <person name="Vasconcelos A.T."/>
            <person name="Felipe M.S."/>
        </authorList>
    </citation>
    <scope>NUCLEOTIDE SEQUENCE [LARGE SCALE GENOMIC DNA]</scope>
    <source>
        <strain evidence="5">KSF</strain>
    </source>
</reference>
<feature type="region of interest" description="Disordered" evidence="1">
    <location>
        <begin position="443"/>
        <end position="467"/>
    </location>
</feature>
<accession>A0A1C1CE95</accession>
<comment type="caution">
    <text evidence="4">The sequence shown here is derived from an EMBL/GenBank/DDBJ whole genome shotgun (WGS) entry which is preliminary data.</text>
</comment>
<dbReference type="VEuPathDB" id="FungiDB:CLCR_01959"/>
<protein>
    <recommendedName>
        <fullName evidence="6">GPI transamidase component PIG-S</fullName>
    </recommendedName>
</protein>
<keyword evidence="5" id="KW-1185">Reference proteome</keyword>
<proteinExistence type="predicted"/>
<gene>
    <name evidence="4" type="ORF">CLCR_01959</name>
</gene>
<feature type="compositionally biased region" description="Low complexity" evidence="1">
    <location>
        <begin position="235"/>
        <end position="244"/>
    </location>
</feature>
<evidence type="ECO:0000313" key="5">
    <source>
        <dbReference type="Proteomes" id="UP000094526"/>
    </source>
</evidence>
<dbReference type="STRING" id="86049.A0A1C1CE95"/>
<feature type="region of interest" description="Disordered" evidence="1">
    <location>
        <begin position="146"/>
        <end position="185"/>
    </location>
</feature>
<keyword evidence="2" id="KW-0472">Membrane</keyword>
<feature type="chain" id="PRO_5008650762" description="GPI transamidase component PIG-S" evidence="3">
    <location>
        <begin position="25"/>
        <end position="467"/>
    </location>
</feature>
<evidence type="ECO:0008006" key="6">
    <source>
        <dbReference type="Google" id="ProtNLM"/>
    </source>
</evidence>
<keyword evidence="2" id="KW-1133">Transmembrane helix</keyword>
<name>A0A1C1CE95_9EURO</name>
<evidence type="ECO:0000313" key="4">
    <source>
        <dbReference type="EMBL" id="OCT46855.1"/>
    </source>
</evidence>
<feature type="transmembrane region" description="Helical" evidence="2">
    <location>
        <begin position="202"/>
        <end position="226"/>
    </location>
</feature>
<feature type="compositionally biased region" description="Low complexity" evidence="1">
    <location>
        <begin position="374"/>
        <end position="384"/>
    </location>
</feature>
<feature type="region of interest" description="Disordered" evidence="1">
    <location>
        <begin position="362"/>
        <end position="386"/>
    </location>
</feature>
<evidence type="ECO:0000256" key="1">
    <source>
        <dbReference type="SAM" id="MobiDB-lite"/>
    </source>
</evidence>
<organism evidence="4 5">
    <name type="scientific">Cladophialophora carrionii</name>
    <dbReference type="NCBI Taxonomy" id="86049"/>
    <lineage>
        <taxon>Eukaryota</taxon>
        <taxon>Fungi</taxon>
        <taxon>Dikarya</taxon>
        <taxon>Ascomycota</taxon>
        <taxon>Pezizomycotina</taxon>
        <taxon>Eurotiomycetes</taxon>
        <taxon>Chaetothyriomycetidae</taxon>
        <taxon>Chaetothyriales</taxon>
        <taxon>Herpotrichiellaceae</taxon>
        <taxon>Cladophialophora</taxon>
    </lineage>
</organism>
<dbReference type="AlphaFoldDB" id="A0A1C1CE95"/>
<dbReference type="Proteomes" id="UP000094526">
    <property type="component" value="Unassembled WGS sequence"/>
</dbReference>
<feature type="compositionally biased region" description="Low complexity" evidence="1">
    <location>
        <begin position="149"/>
        <end position="185"/>
    </location>
</feature>
<evidence type="ECO:0000256" key="3">
    <source>
        <dbReference type="SAM" id="SignalP"/>
    </source>
</evidence>